<keyword evidence="3" id="KW-1185">Reference proteome</keyword>
<reference evidence="2 3" key="1">
    <citation type="submission" date="2016-08" db="EMBL/GenBank/DDBJ databases">
        <title>A Parts List for Fungal Cellulosomes Revealed by Comparative Genomics.</title>
        <authorList>
            <consortium name="DOE Joint Genome Institute"/>
            <person name="Haitjema C.H."/>
            <person name="Gilmore S.P."/>
            <person name="Henske J.K."/>
            <person name="Solomon K.V."/>
            <person name="De Groot R."/>
            <person name="Kuo A."/>
            <person name="Mondo S.J."/>
            <person name="Salamov A.A."/>
            <person name="Labutti K."/>
            <person name="Zhao Z."/>
            <person name="Chiniquy J."/>
            <person name="Barry K."/>
            <person name="Brewer H.M."/>
            <person name="Purvine S.O."/>
            <person name="Wright A.T."/>
            <person name="Boxma B."/>
            <person name="Van Alen T."/>
            <person name="Hackstein J.H."/>
            <person name="Baker S.E."/>
            <person name="Grigoriev I.V."/>
            <person name="O'Malley M.A."/>
        </authorList>
    </citation>
    <scope>NUCLEOTIDE SEQUENCE [LARGE SCALE GENOMIC DNA]</scope>
    <source>
        <strain evidence="2 3">S4</strain>
    </source>
</reference>
<gene>
    <name evidence="2" type="ORF">BCR32DRAFT_241644</name>
</gene>
<reference evidence="2 3" key="2">
    <citation type="submission" date="2016-08" db="EMBL/GenBank/DDBJ databases">
        <title>Pervasive Adenine N6-methylation of Active Genes in Fungi.</title>
        <authorList>
            <consortium name="DOE Joint Genome Institute"/>
            <person name="Mondo S.J."/>
            <person name="Dannebaum R.O."/>
            <person name="Kuo R.C."/>
            <person name="Labutti K."/>
            <person name="Haridas S."/>
            <person name="Kuo A."/>
            <person name="Salamov A."/>
            <person name="Ahrendt S.R."/>
            <person name="Lipzen A."/>
            <person name="Sullivan W."/>
            <person name="Andreopoulos W.B."/>
            <person name="Clum A."/>
            <person name="Lindquist E."/>
            <person name="Daum C."/>
            <person name="Ramamoorthy G.K."/>
            <person name="Gryganskyi A."/>
            <person name="Culley D."/>
            <person name="Magnuson J.K."/>
            <person name="James T.Y."/>
            <person name="O'Malley M.A."/>
            <person name="Stajich J.E."/>
            <person name="Spatafora J.W."/>
            <person name="Visel A."/>
            <person name="Grigoriev I.V."/>
        </authorList>
    </citation>
    <scope>NUCLEOTIDE SEQUENCE [LARGE SCALE GENOMIC DNA]</scope>
    <source>
        <strain evidence="2 3">S4</strain>
    </source>
</reference>
<dbReference type="InterPro" id="IPR004843">
    <property type="entry name" value="Calcineurin-like_PHP"/>
</dbReference>
<comment type="caution">
    <text evidence="2">The sequence shown here is derived from an EMBL/GenBank/DDBJ whole genome shotgun (WGS) entry which is preliminary data.</text>
</comment>
<name>A0A1Y1XII2_9FUNG</name>
<evidence type="ECO:0000313" key="2">
    <source>
        <dbReference type="EMBL" id="ORX85578.1"/>
    </source>
</evidence>
<evidence type="ECO:0000313" key="3">
    <source>
        <dbReference type="Proteomes" id="UP000193944"/>
    </source>
</evidence>
<dbReference type="AlphaFoldDB" id="A0A1Y1XII2"/>
<dbReference type="InterPro" id="IPR029052">
    <property type="entry name" value="Metallo-depent_PP-like"/>
</dbReference>
<dbReference type="Gene3D" id="3.60.21.10">
    <property type="match status" value="1"/>
</dbReference>
<dbReference type="EMBL" id="MCFG01000033">
    <property type="protein sequence ID" value="ORX85578.1"/>
    <property type="molecule type" value="Genomic_DNA"/>
</dbReference>
<dbReference type="Pfam" id="PF00149">
    <property type="entry name" value="Metallophos"/>
    <property type="match status" value="1"/>
</dbReference>
<organism evidence="2 3">
    <name type="scientific">Anaeromyces robustus</name>
    <dbReference type="NCBI Taxonomy" id="1754192"/>
    <lineage>
        <taxon>Eukaryota</taxon>
        <taxon>Fungi</taxon>
        <taxon>Fungi incertae sedis</taxon>
        <taxon>Chytridiomycota</taxon>
        <taxon>Chytridiomycota incertae sedis</taxon>
        <taxon>Neocallimastigomycetes</taxon>
        <taxon>Neocallimastigales</taxon>
        <taxon>Neocallimastigaceae</taxon>
        <taxon>Anaeromyces</taxon>
    </lineage>
</organism>
<dbReference type="Proteomes" id="UP000193944">
    <property type="component" value="Unassembled WGS sequence"/>
</dbReference>
<sequence>MRQAYLKYPDTDWRIAMFHHDIYGNGKYHSQDDYITMKLRPCLTELISKYKFDLVINGHDHVYSASYFISYEDSAKGYDPKEIVKEKVNENPNGTFYITGNCSSGSKLYGYVEKDFDYVYNYNQTYTSSFGTLDFEKEEDKVRLTINYYEVDTHRKIDGPYIIEKSEKNYNIIFLYIN</sequence>
<dbReference type="GO" id="GO:0016787">
    <property type="term" value="F:hydrolase activity"/>
    <property type="evidence" value="ECO:0007669"/>
    <property type="project" value="InterPro"/>
</dbReference>
<dbReference type="SUPFAM" id="SSF56300">
    <property type="entry name" value="Metallo-dependent phosphatases"/>
    <property type="match status" value="1"/>
</dbReference>
<protein>
    <recommendedName>
        <fullName evidence="1">Calcineurin-like phosphoesterase domain-containing protein</fullName>
    </recommendedName>
</protein>
<evidence type="ECO:0000259" key="1">
    <source>
        <dbReference type="Pfam" id="PF00149"/>
    </source>
</evidence>
<feature type="domain" description="Calcineurin-like phosphoesterase" evidence="1">
    <location>
        <begin position="9"/>
        <end position="63"/>
    </location>
</feature>
<accession>A0A1Y1XII2</accession>
<proteinExistence type="predicted"/>